<dbReference type="PROSITE" id="PS51257">
    <property type="entry name" value="PROKAR_LIPOPROTEIN"/>
    <property type="match status" value="1"/>
</dbReference>
<reference evidence="3" key="1">
    <citation type="submission" date="2023-01" db="EMBL/GenBank/DDBJ databases">
        <title>Draft genome sequence of Nocardiopsis sp. LSu2-4 isolated from halophytes.</title>
        <authorList>
            <person name="Duangmal K."/>
            <person name="Chantavorakit T."/>
        </authorList>
    </citation>
    <scope>NUCLEOTIDE SEQUENCE</scope>
    <source>
        <strain evidence="3">LSu2-4</strain>
    </source>
</reference>
<proteinExistence type="predicted"/>
<keyword evidence="2" id="KW-0732">Signal</keyword>
<feature type="compositionally biased region" description="Acidic residues" evidence="1">
    <location>
        <begin position="410"/>
        <end position="423"/>
    </location>
</feature>
<evidence type="ECO:0000256" key="1">
    <source>
        <dbReference type="SAM" id="MobiDB-lite"/>
    </source>
</evidence>
<dbReference type="EMBL" id="JAQFWP010000062">
    <property type="protein sequence ID" value="MDA2807741.1"/>
    <property type="molecule type" value="Genomic_DNA"/>
</dbReference>
<feature type="chain" id="PRO_5045132285" description="Lipoprotein" evidence="2">
    <location>
        <begin position="24"/>
        <end position="423"/>
    </location>
</feature>
<dbReference type="RefSeq" id="WP_270680365.1">
    <property type="nucleotide sequence ID" value="NZ_JAQFWP010000062.1"/>
</dbReference>
<accession>A0ABT4TTH6</accession>
<protein>
    <recommendedName>
        <fullName evidence="5">Lipoprotein</fullName>
    </recommendedName>
</protein>
<gene>
    <name evidence="3" type="ORF">O4U47_24740</name>
</gene>
<sequence>MSSRLRSGRPLGYAAAAAAVALAATGCSLDLSDLRPGGGEQTQEEAAPVEAAPVLEGALKRLEAADAIAVQGKVAAGGEGEGVNDAALTVTSAGTVQGTYQEGENEAEVLEAEGRVFLKAPDEFWLDQNIANPDSDQYAGSWVRVAKEQLGLDPGAQLAPAELAATLEGMGAASEEARLEDLDGTPAYRVDLGGGEKNRVWISEEEPYTLLRMEIEDLSGGEGGSEGSGGEESPSDDASAEDAGGSGARVQFNLSEPETADVEGVYDTAIAAAKDELTSSRDARIELNWQGQIDLKCQTGGACTVSGTAEDVSDGGGEGKVIVNMDATFKNDELGEKKCDSTEVLAAGSTVDMSCSVDYALEPSTEPKDYEINATSVLSTQGLSKKSAGKVADALEEQKKALSGAGGEDASAEEESPAEDGGN</sequence>
<dbReference type="Gene3D" id="2.50.20.20">
    <property type="match status" value="1"/>
</dbReference>
<dbReference type="Proteomes" id="UP001165685">
    <property type="component" value="Unassembled WGS sequence"/>
</dbReference>
<evidence type="ECO:0000313" key="3">
    <source>
        <dbReference type="EMBL" id="MDA2807741.1"/>
    </source>
</evidence>
<evidence type="ECO:0008006" key="5">
    <source>
        <dbReference type="Google" id="ProtNLM"/>
    </source>
</evidence>
<evidence type="ECO:0000256" key="2">
    <source>
        <dbReference type="SAM" id="SignalP"/>
    </source>
</evidence>
<feature type="signal peptide" evidence="2">
    <location>
        <begin position="1"/>
        <end position="23"/>
    </location>
</feature>
<feature type="region of interest" description="Disordered" evidence="1">
    <location>
        <begin position="218"/>
        <end position="246"/>
    </location>
</feature>
<feature type="region of interest" description="Disordered" evidence="1">
    <location>
        <begin position="397"/>
        <end position="423"/>
    </location>
</feature>
<organism evidence="3 4">
    <name type="scientific">Nocardiopsis suaedae</name>
    <dbReference type="NCBI Taxonomy" id="3018444"/>
    <lineage>
        <taxon>Bacteria</taxon>
        <taxon>Bacillati</taxon>
        <taxon>Actinomycetota</taxon>
        <taxon>Actinomycetes</taxon>
        <taxon>Streptosporangiales</taxon>
        <taxon>Nocardiopsidaceae</taxon>
        <taxon>Nocardiopsis</taxon>
    </lineage>
</organism>
<keyword evidence="4" id="KW-1185">Reference proteome</keyword>
<name>A0ABT4TTH6_9ACTN</name>
<feature type="compositionally biased region" description="Gly residues" evidence="1">
    <location>
        <begin position="220"/>
        <end position="230"/>
    </location>
</feature>
<comment type="caution">
    <text evidence="3">The sequence shown here is derived from an EMBL/GenBank/DDBJ whole genome shotgun (WGS) entry which is preliminary data.</text>
</comment>
<evidence type="ECO:0000313" key="4">
    <source>
        <dbReference type="Proteomes" id="UP001165685"/>
    </source>
</evidence>